<keyword evidence="2" id="KW-1185">Reference proteome</keyword>
<evidence type="ECO:0000313" key="1">
    <source>
        <dbReference type="EMBL" id="EIJ68104.1"/>
    </source>
</evidence>
<comment type="caution">
    <text evidence="1">The sequence shown here is derived from an EMBL/GenBank/DDBJ whole genome shotgun (WGS) entry which is preliminary data.</text>
</comment>
<name>I3D8R1_9PAST</name>
<dbReference type="Proteomes" id="UP000006457">
    <property type="component" value="Unassembled WGS sequence"/>
</dbReference>
<proteinExistence type="predicted"/>
<dbReference type="AlphaFoldDB" id="I3D8R1"/>
<reference evidence="1 2" key="1">
    <citation type="submission" date="2012-03" db="EMBL/GenBank/DDBJ databases">
        <authorList>
            <person name="Harkins D.M."/>
            <person name="Madupu R."/>
            <person name="Durkin A.S."/>
            <person name="Torralba M."/>
            <person name="Methe B."/>
            <person name="Sutton G.G."/>
            <person name="Nelson K.E."/>
        </authorList>
    </citation>
    <scope>NUCLEOTIDE SEQUENCE [LARGE SCALE GENOMIC DNA]</scope>
    <source>
        <strain evidence="1 2">CCUG 2042</strain>
    </source>
</reference>
<gene>
    <name evidence="1" type="ORF">HMPREF1052_1235</name>
</gene>
<protein>
    <submittedName>
        <fullName evidence="1">Uncharacterized protein</fullName>
    </submittedName>
</protein>
<organism evidence="1 2">
    <name type="scientific">Pasteurella bettyae CCUG 2042</name>
    <dbReference type="NCBI Taxonomy" id="1095749"/>
    <lineage>
        <taxon>Bacteria</taxon>
        <taxon>Pseudomonadati</taxon>
        <taxon>Pseudomonadota</taxon>
        <taxon>Gammaproteobacteria</taxon>
        <taxon>Pasteurellales</taxon>
        <taxon>Pasteurellaceae</taxon>
        <taxon>Pasteurella</taxon>
    </lineage>
</organism>
<sequence length="37" mass="4477">MKNTENTMKKLSNNAQINRAINKGRTVAQWFYLRWSY</sequence>
<accession>I3D8R1</accession>
<dbReference type="EMBL" id="AJSX01000040">
    <property type="protein sequence ID" value="EIJ68104.1"/>
    <property type="molecule type" value="Genomic_DNA"/>
</dbReference>
<evidence type="ECO:0000313" key="2">
    <source>
        <dbReference type="Proteomes" id="UP000006457"/>
    </source>
</evidence>